<comment type="caution">
    <text evidence="1">The sequence shown here is derived from an EMBL/GenBank/DDBJ whole genome shotgun (WGS) entry which is preliminary data.</text>
</comment>
<dbReference type="Proteomes" id="UP001206925">
    <property type="component" value="Unassembled WGS sequence"/>
</dbReference>
<reference evidence="1" key="1">
    <citation type="submission" date="2022-06" db="EMBL/GenBank/DDBJ databases">
        <title>Uncovering the hologenomic basis of an extraordinary plant invasion.</title>
        <authorList>
            <person name="Bieker V.C."/>
            <person name="Martin M.D."/>
            <person name="Gilbert T."/>
            <person name="Hodgins K."/>
            <person name="Battlay P."/>
            <person name="Petersen B."/>
            <person name="Wilson J."/>
        </authorList>
    </citation>
    <scope>NUCLEOTIDE SEQUENCE</scope>
    <source>
        <strain evidence="1">AA19_3_7</strain>
        <tissue evidence="1">Leaf</tissue>
    </source>
</reference>
<dbReference type="AlphaFoldDB" id="A0AAD5C5N6"/>
<gene>
    <name evidence="1" type="ORF">M8C21_015410</name>
</gene>
<proteinExistence type="predicted"/>
<sequence length="235" mass="25763">NQLSNHHVKHKKQLSNGGPVFGNLSLNVKALEVEELSVPNYLHLKEELVDATTIAVNKILVFIVPLEALRLLAPVIITCANGRFSYQQLTGLRGPLKNLCVKARPTNTKIKKCAIDNRSIDLNATYIDGSRACDQLALASFVDLFNDPQLMVTIAADLRTIAKSLRCRGSLGVSAMSVGVNFRKHLYVIADSFSGPVGGHYPVKPIENSKEEKGCSPFAICYSFLNVIITKWTDV</sequence>
<feature type="non-terminal residue" evidence="1">
    <location>
        <position position="1"/>
    </location>
</feature>
<protein>
    <submittedName>
        <fullName evidence="1">Uncharacterized protein</fullName>
    </submittedName>
</protein>
<evidence type="ECO:0000313" key="1">
    <source>
        <dbReference type="EMBL" id="KAI7735753.1"/>
    </source>
</evidence>
<name>A0AAD5C5N6_AMBAR</name>
<dbReference type="EMBL" id="JAMZMK010009439">
    <property type="protein sequence ID" value="KAI7735753.1"/>
    <property type="molecule type" value="Genomic_DNA"/>
</dbReference>
<evidence type="ECO:0000313" key="2">
    <source>
        <dbReference type="Proteomes" id="UP001206925"/>
    </source>
</evidence>
<accession>A0AAD5C5N6</accession>
<keyword evidence="2" id="KW-1185">Reference proteome</keyword>
<organism evidence="1 2">
    <name type="scientific">Ambrosia artemisiifolia</name>
    <name type="common">Common ragweed</name>
    <dbReference type="NCBI Taxonomy" id="4212"/>
    <lineage>
        <taxon>Eukaryota</taxon>
        <taxon>Viridiplantae</taxon>
        <taxon>Streptophyta</taxon>
        <taxon>Embryophyta</taxon>
        <taxon>Tracheophyta</taxon>
        <taxon>Spermatophyta</taxon>
        <taxon>Magnoliopsida</taxon>
        <taxon>eudicotyledons</taxon>
        <taxon>Gunneridae</taxon>
        <taxon>Pentapetalae</taxon>
        <taxon>asterids</taxon>
        <taxon>campanulids</taxon>
        <taxon>Asterales</taxon>
        <taxon>Asteraceae</taxon>
        <taxon>Asteroideae</taxon>
        <taxon>Heliantheae alliance</taxon>
        <taxon>Heliantheae</taxon>
        <taxon>Ambrosia</taxon>
    </lineage>
</organism>